<evidence type="ECO:0000313" key="1">
    <source>
        <dbReference type="EMBL" id="KKM87628.1"/>
    </source>
</evidence>
<protein>
    <submittedName>
        <fullName evidence="1">Uncharacterized protein</fullName>
    </submittedName>
</protein>
<dbReference type="EMBL" id="LAZR01007075">
    <property type="protein sequence ID" value="KKM87628.1"/>
    <property type="molecule type" value="Genomic_DNA"/>
</dbReference>
<comment type="caution">
    <text evidence="1">The sequence shown here is derived from an EMBL/GenBank/DDBJ whole genome shotgun (WGS) entry which is preliminary data.</text>
</comment>
<accession>A0A0F9L138</accession>
<organism evidence="1">
    <name type="scientific">marine sediment metagenome</name>
    <dbReference type="NCBI Taxonomy" id="412755"/>
    <lineage>
        <taxon>unclassified sequences</taxon>
        <taxon>metagenomes</taxon>
        <taxon>ecological metagenomes</taxon>
    </lineage>
</organism>
<proteinExistence type="predicted"/>
<reference evidence="1" key="1">
    <citation type="journal article" date="2015" name="Nature">
        <title>Complex archaea that bridge the gap between prokaryotes and eukaryotes.</title>
        <authorList>
            <person name="Spang A."/>
            <person name="Saw J.H."/>
            <person name="Jorgensen S.L."/>
            <person name="Zaremba-Niedzwiedzka K."/>
            <person name="Martijn J."/>
            <person name="Lind A.E."/>
            <person name="van Eijk R."/>
            <person name="Schleper C."/>
            <person name="Guy L."/>
            <person name="Ettema T.J."/>
        </authorList>
    </citation>
    <scope>NUCLEOTIDE SEQUENCE</scope>
</reference>
<gene>
    <name evidence="1" type="ORF">LCGC14_1266910</name>
</gene>
<sequence length="84" mass="9474">MKEEPEMATCPDCGERQPVTYIWLVWTHCRECGCPLDHGADESVLARVDWIAIDPEQVVAREALSQTITFSNIGVLIKENQKSN</sequence>
<dbReference type="AlphaFoldDB" id="A0A0F9L138"/>
<name>A0A0F9L138_9ZZZZ</name>